<reference evidence="1 2" key="1">
    <citation type="submission" date="2019-05" db="EMBL/GenBank/DDBJ databases">
        <title>Complete genome sequencing of Anaerostipes rhamnosivorans.</title>
        <authorList>
            <person name="Bui T.P.N."/>
            <person name="de Vos W.M."/>
        </authorList>
    </citation>
    <scope>NUCLEOTIDE SEQUENCE [LARGE SCALE GENOMIC DNA]</scope>
    <source>
        <strain evidence="1 2">1y2</strain>
    </source>
</reference>
<dbReference type="KEGG" id="arf:AR1Y2_1453"/>
<dbReference type="Gene3D" id="2.40.50.390">
    <property type="entry name" value="Conjugative transposon protein, DUF961"/>
    <property type="match status" value="1"/>
</dbReference>
<gene>
    <name evidence="1" type="ORF">AR1Y2_1453</name>
</gene>
<dbReference type="RefSeq" id="WP_022261415.1">
    <property type="nucleotide sequence ID" value="NZ_CP040058.1"/>
</dbReference>
<keyword evidence="2" id="KW-1185">Reference proteome</keyword>
<dbReference type="InterPro" id="IPR038620">
    <property type="entry name" value="YdcP-like_sf"/>
</dbReference>
<evidence type="ECO:0008006" key="3">
    <source>
        <dbReference type="Google" id="ProtNLM"/>
    </source>
</evidence>
<dbReference type="OrthoDB" id="2292944at2"/>
<dbReference type="InterPro" id="IPR010365">
    <property type="entry name" value="DUF961"/>
</dbReference>
<dbReference type="AlphaFoldDB" id="A0A4P8IE48"/>
<proteinExistence type="predicted"/>
<dbReference type="Pfam" id="PF06125">
    <property type="entry name" value="DUF961"/>
    <property type="match status" value="1"/>
</dbReference>
<dbReference type="Proteomes" id="UP000298653">
    <property type="component" value="Chromosome"/>
</dbReference>
<name>A0A4P8IE48_9FIRM</name>
<protein>
    <recommendedName>
        <fullName evidence="3">Conjugative transposon protein</fullName>
    </recommendedName>
</protein>
<evidence type="ECO:0000313" key="1">
    <source>
        <dbReference type="EMBL" id="QCP34907.1"/>
    </source>
</evidence>
<dbReference type="EMBL" id="CP040058">
    <property type="protein sequence ID" value="QCP34907.1"/>
    <property type="molecule type" value="Genomic_DNA"/>
</dbReference>
<sequence>MNLKHVIPDMEKTFGTLEFAGEGEVEQGRVNNRMTVIGRTYNLFSEVQKADDVMVLLPASVGEKHFEFEEKVKLVNPRIVAEGYNINGRGFTKYKMLADDMVKA</sequence>
<organism evidence="1 2">
    <name type="scientific">Anaerostipes rhamnosivorans</name>
    <dbReference type="NCBI Taxonomy" id="1229621"/>
    <lineage>
        <taxon>Bacteria</taxon>
        <taxon>Bacillati</taxon>
        <taxon>Bacillota</taxon>
        <taxon>Clostridia</taxon>
        <taxon>Lachnospirales</taxon>
        <taxon>Lachnospiraceae</taxon>
        <taxon>Anaerostipes</taxon>
    </lineage>
</organism>
<accession>A0A4P8IE48</accession>
<evidence type="ECO:0000313" key="2">
    <source>
        <dbReference type="Proteomes" id="UP000298653"/>
    </source>
</evidence>